<feature type="compositionally biased region" description="Basic and acidic residues" evidence="1">
    <location>
        <begin position="346"/>
        <end position="364"/>
    </location>
</feature>
<reference evidence="5 6" key="1">
    <citation type="submission" date="2018-12" db="EMBL/GenBank/DDBJ databases">
        <authorList>
            <consortium name="Pathogen Informatics"/>
        </authorList>
    </citation>
    <scope>NUCLEOTIDE SEQUENCE [LARGE SCALE GENOMIC DNA]</scope>
    <source>
        <strain evidence="5 6">NCTC10036</strain>
    </source>
</reference>
<evidence type="ECO:0000259" key="2">
    <source>
        <dbReference type="Pfam" id="PF03432"/>
    </source>
</evidence>
<dbReference type="Pfam" id="PF22863">
    <property type="entry name" value="TraI_middle"/>
    <property type="match status" value="1"/>
</dbReference>
<feature type="compositionally biased region" description="Polar residues" evidence="1">
    <location>
        <begin position="365"/>
        <end position="374"/>
    </location>
</feature>
<dbReference type="Pfam" id="PF18821">
    <property type="entry name" value="LPD7"/>
    <property type="match status" value="1"/>
</dbReference>
<dbReference type="AlphaFoldDB" id="A0A3S5F1W5"/>
<dbReference type="InterPro" id="IPR040677">
    <property type="entry name" value="LPD7"/>
</dbReference>
<dbReference type="Proteomes" id="UP000281904">
    <property type="component" value="Chromosome"/>
</dbReference>
<dbReference type="InterPro" id="IPR005094">
    <property type="entry name" value="Endonuclease_MobA/VirD2"/>
</dbReference>
<dbReference type="InterPro" id="IPR054462">
    <property type="entry name" value="TraI_M"/>
</dbReference>
<feature type="compositionally biased region" description="Polar residues" evidence="1">
    <location>
        <begin position="613"/>
        <end position="625"/>
    </location>
</feature>
<feature type="domain" description="TraI-like middle" evidence="4">
    <location>
        <begin position="256"/>
        <end position="342"/>
    </location>
</feature>
<sequence>MIAHRINRERKASSPARLIKYMMAAKGGIDPTSWERTADYILDSANGTTEGEKVASYRVTNCGTDDPADAAILIQATQAANTRSKAEKTYHLVYSFAPGEQPDLETLHAIEDELCAAIGLDEHQRVSAVHIDTDNLHVHVAINKVHPTGLQNIEPYYDQFRLMEACERLEVEHGLQRTFHGLEAKQRHQNRDIELLPAKAPEQRDSLFREHLRNAYDLSISEPPEAKTLNGLRKLSDTRLQKQSADRAEPIRIGAKVASVEAQSGIETLTGYAARELAPAMRQATSWQELHDAAAEHGLEVRQRGAGLVIGEPDLGIWAKASNVGRDLSMKALTDRLGPFRPSARQAEEKVNRKRYEPRPRRPDNPTTAGLFNQYQRERQAAILARRQGLDQIKRESAAFTAQVRQWSQTERMLLKVAGKGPTKRLMYSTIKQQADASRQKNRQSADASRQALFKQTTMPTWADWLTQQAERGNAEALAVLRDREERTRRWNGELLTADRADKAKAVVLDKLKPKARKDGTMAYRTIDGGMVIDRKTHVQAQKATTGAALVTLELASKRFQGQALIVEGTDEFRLEVAQLAGMHGLKVTFTDPAMERMRRETAEHKEMERTFQTEVYGQTGTQVREGSKSAAATPQRGKKRPEGRSNDLT</sequence>
<accession>A0A3S5F1W5</accession>
<evidence type="ECO:0000259" key="3">
    <source>
        <dbReference type="Pfam" id="PF18821"/>
    </source>
</evidence>
<organism evidence="5 6">
    <name type="scientific">Serratia rubidaea</name>
    <name type="common">Serratia marinorubra</name>
    <dbReference type="NCBI Taxonomy" id="61652"/>
    <lineage>
        <taxon>Bacteria</taxon>
        <taxon>Pseudomonadati</taxon>
        <taxon>Pseudomonadota</taxon>
        <taxon>Gammaproteobacteria</taxon>
        <taxon>Enterobacterales</taxon>
        <taxon>Yersiniaceae</taxon>
        <taxon>Serratia</taxon>
    </lineage>
</organism>
<gene>
    <name evidence="5" type="primary">traI</name>
    <name evidence="5" type="ORF">NCTC10036_02805</name>
</gene>
<name>A0A3S5F1W5_SERRU</name>
<feature type="domain" description="Large polyvalent protein-associated" evidence="3">
    <location>
        <begin position="511"/>
        <end position="601"/>
    </location>
</feature>
<feature type="region of interest" description="Disordered" evidence="1">
    <location>
        <begin position="339"/>
        <end position="374"/>
    </location>
</feature>
<dbReference type="RefSeq" id="WP_126531678.1">
    <property type="nucleotide sequence ID" value="NZ_LR134493.1"/>
</dbReference>
<proteinExistence type="predicted"/>
<evidence type="ECO:0000313" key="6">
    <source>
        <dbReference type="Proteomes" id="UP000281904"/>
    </source>
</evidence>
<dbReference type="NCBIfam" id="NF041893">
    <property type="entry name" value="TraI_MobP_relax"/>
    <property type="match status" value="1"/>
</dbReference>
<feature type="region of interest" description="Disordered" evidence="1">
    <location>
        <begin position="612"/>
        <end position="650"/>
    </location>
</feature>
<feature type="compositionally biased region" description="Basic and acidic residues" evidence="1">
    <location>
        <begin position="641"/>
        <end position="650"/>
    </location>
</feature>
<dbReference type="EMBL" id="LR134493">
    <property type="protein sequence ID" value="VEI66867.1"/>
    <property type="molecule type" value="Genomic_DNA"/>
</dbReference>
<dbReference type="InterPro" id="IPR049751">
    <property type="entry name" value="TraI/MobA_relaxases"/>
</dbReference>
<protein>
    <submittedName>
        <fullName evidence="5">Conjugal transfer relaxase TraI</fullName>
    </submittedName>
</protein>
<dbReference type="Pfam" id="PF03432">
    <property type="entry name" value="Relaxase"/>
    <property type="match status" value="1"/>
</dbReference>
<evidence type="ECO:0000313" key="5">
    <source>
        <dbReference type="EMBL" id="VEI66867.1"/>
    </source>
</evidence>
<evidence type="ECO:0000256" key="1">
    <source>
        <dbReference type="SAM" id="MobiDB-lite"/>
    </source>
</evidence>
<evidence type="ECO:0000259" key="4">
    <source>
        <dbReference type="Pfam" id="PF22863"/>
    </source>
</evidence>
<feature type="domain" description="MobA/VirD2-like nuclease" evidence="2">
    <location>
        <begin position="40"/>
        <end position="175"/>
    </location>
</feature>